<evidence type="ECO:0000313" key="3">
    <source>
        <dbReference type="EMBL" id="MYN44365.1"/>
    </source>
</evidence>
<organism evidence="3 4">
    <name type="scientific">Duganella fentianensis</name>
    <dbReference type="NCBI Taxonomy" id="2692177"/>
    <lineage>
        <taxon>Bacteria</taxon>
        <taxon>Pseudomonadati</taxon>
        <taxon>Pseudomonadota</taxon>
        <taxon>Betaproteobacteria</taxon>
        <taxon>Burkholderiales</taxon>
        <taxon>Oxalobacteraceae</taxon>
        <taxon>Telluria group</taxon>
        <taxon>Duganella</taxon>
    </lineage>
</organism>
<dbReference type="RefSeq" id="WP_161034061.1">
    <property type="nucleotide sequence ID" value="NZ_WWCL01000001.1"/>
</dbReference>
<keyword evidence="4" id="KW-1185">Reference proteome</keyword>
<dbReference type="EMBL" id="WWCL01000001">
    <property type="protein sequence ID" value="MYN44365.1"/>
    <property type="molecule type" value="Genomic_DNA"/>
</dbReference>
<dbReference type="AlphaFoldDB" id="A0A845HXS1"/>
<comment type="similarity">
    <text evidence="1">Belongs to the UPF0751 family.</text>
</comment>
<accession>A0A845HXS1</accession>
<keyword evidence="2" id="KW-0175">Coiled coil</keyword>
<sequence>MCERHATEAQAIAAPLSSRRRRLWQLDHSSHCPLIGVGLPLPVLRKLVDKLSGGKTVADDYEIHVAAVSECASRNRLSEALQKELERRYATVLLRYRSLTSTEQLFASWRAAIAVGDVAGAFWAALTHPRCTPALEQQLCRDLHMVQHQAGACVRADLGKFQALVGAHAQLTLDLGKAQQRVIALQAEKSALTAQHEHRMMQVQASLIGKDSLIASLQAQLEQLRQNAPGLDSRIRLTARLEQMEQQQRALRQQIADLQLNAARAADAMAPREVELASAPAPAAMLATEALQTLCLQQRAVLCVGGRSGNVATYRTLIEGEGARFSHHDGGLEDNASRLDASLAAADLVICQTGCISHSAYWRVKDHCKRHGKRCVFIDNPSISSLARGLQLHDEDCKR</sequence>
<feature type="coiled-coil region" evidence="2">
    <location>
        <begin position="175"/>
        <end position="268"/>
    </location>
</feature>
<evidence type="ECO:0000256" key="1">
    <source>
        <dbReference type="ARBA" id="ARBA00007189"/>
    </source>
</evidence>
<protein>
    <submittedName>
        <fullName evidence="3">DUF2325 domain-containing protein</fullName>
    </submittedName>
</protein>
<dbReference type="InterPro" id="IPR016772">
    <property type="entry name" value="UCP020408"/>
</dbReference>
<reference evidence="3" key="1">
    <citation type="submission" date="2019-12" db="EMBL/GenBank/DDBJ databases">
        <title>Novel species isolated from a subtropical stream in China.</title>
        <authorList>
            <person name="Lu H."/>
        </authorList>
    </citation>
    <scope>NUCLEOTIDE SEQUENCE [LARGE SCALE GENOMIC DNA]</scope>
    <source>
        <strain evidence="3">FT93W</strain>
    </source>
</reference>
<evidence type="ECO:0000313" key="4">
    <source>
        <dbReference type="Proteomes" id="UP000444316"/>
    </source>
</evidence>
<evidence type="ECO:0000256" key="2">
    <source>
        <dbReference type="SAM" id="Coils"/>
    </source>
</evidence>
<proteinExistence type="inferred from homology"/>
<name>A0A845HXS1_9BURK</name>
<comment type="caution">
    <text evidence="3">The sequence shown here is derived from an EMBL/GenBank/DDBJ whole genome shotgun (WGS) entry which is preliminary data.</text>
</comment>
<dbReference type="Pfam" id="PF10087">
    <property type="entry name" value="DUF2325"/>
    <property type="match status" value="1"/>
</dbReference>
<dbReference type="Proteomes" id="UP000444316">
    <property type="component" value="Unassembled WGS sequence"/>
</dbReference>
<gene>
    <name evidence="3" type="ORF">GTP23_04670</name>
</gene>